<dbReference type="InterPro" id="IPR045851">
    <property type="entry name" value="AMP-bd_C_sf"/>
</dbReference>
<dbReference type="Gene3D" id="3.40.50.12780">
    <property type="entry name" value="N-terminal domain of ligase-like"/>
    <property type="match status" value="1"/>
</dbReference>
<evidence type="ECO:0000313" key="4">
    <source>
        <dbReference type="Proteomes" id="UP000095395"/>
    </source>
</evidence>
<dbReference type="GO" id="GO:0031177">
    <property type="term" value="F:phosphopantetheine binding"/>
    <property type="evidence" value="ECO:0007669"/>
    <property type="project" value="TreeGrafter"/>
</dbReference>
<dbReference type="InterPro" id="IPR025110">
    <property type="entry name" value="AMP-bd_C"/>
</dbReference>
<dbReference type="EMBL" id="CYYR01000038">
    <property type="protein sequence ID" value="CUO51203.1"/>
    <property type="molecule type" value="Genomic_DNA"/>
</dbReference>
<evidence type="ECO:0000313" key="3">
    <source>
        <dbReference type="EMBL" id="CUO51203.1"/>
    </source>
</evidence>
<evidence type="ECO:0000259" key="1">
    <source>
        <dbReference type="Pfam" id="PF00501"/>
    </source>
</evidence>
<dbReference type="AlphaFoldDB" id="A0A174FLX7"/>
<dbReference type="InterPro" id="IPR000873">
    <property type="entry name" value="AMP-dep_synth/lig_dom"/>
</dbReference>
<dbReference type="Proteomes" id="UP000095395">
    <property type="component" value="Unassembled WGS sequence"/>
</dbReference>
<sequence length="503" mass="57374">MKNVLEYLEHSAEEFQDKIAVDDGTTVYTYRQLHELARRIGSAIAGHTKPGTPVPVVMDKSAETLAIYLGIVEAGCFYVPVNPVQPDIRIGQILNTLDVQFLVTDPELMDRINAIGYEGQICYMEELREHEIEEKKLTAIREQMIDTDILYAMFTSGSTGTPKGVLVSHRAVLDFIGYFTEMFHITERDVIGNQAPFDFDVSVKDIYSTLKTGASMVIIPTAYFSTPPILLDYLCEKKVTTLIWAVSALCLVSGMKGLDYRVPEMVDKILFSGEAMPVKHLNIWRQYLPHAKFINLYGPTEITCNCTYYRIEREFSKEEKIPIGRAFPNRRIYLVNEAGENVTKPGETGEICVAGSSLAHGYYKNPEQTKKSFVRNPFQTDYTEMIYKTGDLAFYDEDKNLVFCGRKDFQIKHMGHRIELEEIELAMNAAPGVERAFCVFDQERNRIASYYVGVCDKKELRDALKKKLPVYMIPTFIKQVDEIPMTKNGKIDRKYFLDRGITK</sequence>
<dbReference type="CDD" id="cd05930">
    <property type="entry name" value="A_NRPS"/>
    <property type="match status" value="1"/>
</dbReference>
<dbReference type="GO" id="GO:0043041">
    <property type="term" value="P:amino acid activation for nonribosomal peptide biosynthetic process"/>
    <property type="evidence" value="ECO:0007669"/>
    <property type="project" value="TreeGrafter"/>
</dbReference>
<gene>
    <name evidence="3" type="primary">tycA</name>
    <name evidence="3" type="ORF">ERS852392_03393</name>
</gene>
<accession>A0A174FLX7</accession>
<dbReference type="InterPro" id="IPR010071">
    <property type="entry name" value="AA_adenyl_dom"/>
</dbReference>
<dbReference type="Pfam" id="PF13193">
    <property type="entry name" value="AMP-binding_C"/>
    <property type="match status" value="1"/>
</dbReference>
<dbReference type="InterPro" id="IPR042099">
    <property type="entry name" value="ANL_N_sf"/>
</dbReference>
<dbReference type="Gene3D" id="3.30.300.30">
    <property type="match status" value="1"/>
</dbReference>
<dbReference type="PANTHER" id="PTHR45527">
    <property type="entry name" value="NONRIBOSOMAL PEPTIDE SYNTHETASE"/>
    <property type="match status" value="1"/>
</dbReference>
<dbReference type="PANTHER" id="PTHR45527:SF1">
    <property type="entry name" value="FATTY ACID SYNTHASE"/>
    <property type="match status" value="1"/>
</dbReference>
<reference evidence="3 4" key="1">
    <citation type="submission" date="2015-09" db="EMBL/GenBank/DDBJ databases">
        <authorList>
            <consortium name="Pathogen Informatics"/>
        </authorList>
    </citation>
    <scope>NUCLEOTIDE SEQUENCE [LARGE SCALE GENOMIC DNA]</scope>
    <source>
        <strain evidence="3 4">2789STDY5608835</strain>
    </source>
</reference>
<evidence type="ECO:0000259" key="2">
    <source>
        <dbReference type="Pfam" id="PF13193"/>
    </source>
</evidence>
<dbReference type="Pfam" id="PF00501">
    <property type="entry name" value="AMP-binding"/>
    <property type="match status" value="1"/>
</dbReference>
<dbReference type="SUPFAM" id="SSF56801">
    <property type="entry name" value="Acetyl-CoA synthetase-like"/>
    <property type="match status" value="1"/>
</dbReference>
<dbReference type="GO" id="GO:0044550">
    <property type="term" value="P:secondary metabolite biosynthetic process"/>
    <property type="evidence" value="ECO:0007669"/>
    <property type="project" value="TreeGrafter"/>
</dbReference>
<dbReference type="RefSeq" id="WP_055303406.1">
    <property type="nucleotide sequence ID" value="NZ_CYYR01000038.1"/>
</dbReference>
<name>A0A174FLX7_9FIRM</name>
<protein>
    <submittedName>
        <fullName evidence="3">Tyrocidine synthase I</fullName>
    </submittedName>
</protein>
<dbReference type="NCBIfam" id="TIGR01733">
    <property type="entry name" value="AA-adenyl-dom"/>
    <property type="match status" value="1"/>
</dbReference>
<feature type="domain" description="AMP-binding enzyme C-terminal" evidence="2">
    <location>
        <begin position="422"/>
        <end position="490"/>
    </location>
</feature>
<proteinExistence type="predicted"/>
<dbReference type="GO" id="GO:0005737">
    <property type="term" value="C:cytoplasm"/>
    <property type="evidence" value="ECO:0007669"/>
    <property type="project" value="TreeGrafter"/>
</dbReference>
<organism evidence="3 4">
    <name type="scientific">Roseburia inulinivorans</name>
    <dbReference type="NCBI Taxonomy" id="360807"/>
    <lineage>
        <taxon>Bacteria</taxon>
        <taxon>Bacillati</taxon>
        <taxon>Bacillota</taxon>
        <taxon>Clostridia</taxon>
        <taxon>Lachnospirales</taxon>
        <taxon>Lachnospiraceae</taxon>
        <taxon>Roseburia</taxon>
    </lineage>
</organism>
<feature type="domain" description="AMP-dependent synthetase/ligase" evidence="1">
    <location>
        <begin position="8"/>
        <end position="363"/>
    </location>
</feature>